<dbReference type="AlphaFoldDB" id="A0A7J0G032"/>
<evidence type="ECO:0000256" key="4">
    <source>
        <dbReference type="SAM" id="MobiDB-lite"/>
    </source>
</evidence>
<dbReference type="PROSITE" id="PS51666">
    <property type="entry name" value="QLQ"/>
    <property type="match status" value="1"/>
</dbReference>
<keyword evidence="3" id="KW-0010">Activator</keyword>
<dbReference type="PANTHER" id="PTHR31602:SF46">
    <property type="entry name" value="GROWTH-REGULATING FACTOR 6"/>
    <property type="match status" value="1"/>
</dbReference>
<comment type="function">
    <text evidence="3">Transcription activator.</text>
</comment>
<comment type="domain">
    <text evidence="3">The QLQ domain and WRC domain may be involved in protein-protein interaction and DNA-binding, respectively.</text>
</comment>
<dbReference type="Pfam" id="PF08880">
    <property type="entry name" value="QLQ"/>
    <property type="match status" value="1"/>
</dbReference>
<dbReference type="GO" id="GO:0005634">
    <property type="term" value="C:nucleus"/>
    <property type="evidence" value="ECO:0007669"/>
    <property type="project" value="UniProtKB-SubCell"/>
</dbReference>
<organism evidence="6 7">
    <name type="scientific">Actinidia rufa</name>
    <dbReference type="NCBI Taxonomy" id="165716"/>
    <lineage>
        <taxon>Eukaryota</taxon>
        <taxon>Viridiplantae</taxon>
        <taxon>Streptophyta</taxon>
        <taxon>Embryophyta</taxon>
        <taxon>Tracheophyta</taxon>
        <taxon>Spermatophyta</taxon>
        <taxon>Magnoliopsida</taxon>
        <taxon>eudicotyledons</taxon>
        <taxon>Gunneridae</taxon>
        <taxon>Pentapetalae</taxon>
        <taxon>asterids</taxon>
        <taxon>Ericales</taxon>
        <taxon>Actinidiaceae</taxon>
        <taxon>Actinidia</taxon>
    </lineage>
</organism>
<keyword evidence="3" id="KW-0805">Transcription regulation</keyword>
<dbReference type="EMBL" id="BJWL01000016">
    <property type="protein sequence ID" value="GFZ04299.1"/>
    <property type="molecule type" value="Genomic_DNA"/>
</dbReference>
<keyword evidence="3" id="KW-0804">Transcription</keyword>
<comment type="caution">
    <text evidence="6">The sequence shown here is derived from an EMBL/GenBank/DDBJ whole genome shotgun (WGS) entry which is preliminary data.</text>
</comment>
<dbReference type="GO" id="GO:0006351">
    <property type="term" value="P:DNA-templated transcription"/>
    <property type="evidence" value="ECO:0007669"/>
    <property type="project" value="UniProtKB-UniRule"/>
</dbReference>
<dbReference type="OrthoDB" id="1927209at2759"/>
<dbReference type="PANTHER" id="PTHR31602">
    <property type="entry name" value="GROWTH-REGULATING FACTOR 5"/>
    <property type="match status" value="1"/>
</dbReference>
<proteinExistence type="inferred from homology"/>
<reference evidence="6 7" key="1">
    <citation type="submission" date="2019-07" db="EMBL/GenBank/DDBJ databases">
        <title>De Novo Assembly of kiwifruit Actinidia rufa.</title>
        <authorList>
            <person name="Sugita-Konishi S."/>
            <person name="Sato K."/>
            <person name="Mori E."/>
            <person name="Abe Y."/>
            <person name="Kisaki G."/>
            <person name="Hamano K."/>
            <person name="Suezawa K."/>
            <person name="Otani M."/>
            <person name="Fukuda T."/>
            <person name="Manabe T."/>
            <person name="Gomi K."/>
            <person name="Tabuchi M."/>
            <person name="Akimitsu K."/>
            <person name="Kataoka I."/>
        </authorList>
    </citation>
    <scope>NUCLEOTIDE SEQUENCE [LARGE SCALE GENOMIC DNA]</scope>
    <source>
        <strain evidence="7">cv. Fuchu</strain>
    </source>
</reference>
<keyword evidence="7" id="KW-1185">Reference proteome</keyword>
<name>A0A7J0G032_9ERIC</name>
<evidence type="ECO:0000259" key="5">
    <source>
        <dbReference type="PROSITE" id="PS51666"/>
    </source>
</evidence>
<feature type="compositionally biased region" description="Basic and acidic residues" evidence="4">
    <location>
        <begin position="72"/>
        <end position="82"/>
    </location>
</feature>
<comment type="subcellular location">
    <subcellularLocation>
        <location evidence="1 3">Nucleus</location>
    </subcellularLocation>
</comment>
<evidence type="ECO:0000256" key="2">
    <source>
        <dbReference type="ARBA" id="ARBA00023242"/>
    </source>
</evidence>
<dbReference type="InterPro" id="IPR014978">
    <property type="entry name" value="Gln-Leu-Gln_QLQ"/>
</dbReference>
<evidence type="ECO:0000256" key="3">
    <source>
        <dbReference type="RuleBase" id="RU367127"/>
    </source>
</evidence>
<dbReference type="SMART" id="SM00951">
    <property type="entry name" value="QLQ"/>
    <property type="match status" value="1"/>
</dbReference>
<gene>
    <name evidence="6" type="ORF">Acr_16g0009230</name>
</gene>
<feature type="region of interest" description="Disordered" evidence="4">
    <location>
        <begin position="68"/>
        <end position="102"/>
    </location>
</feature>
<keyword evidence="2 3" id="KW-0539">Nucleus</keyword>
<evidence type="ECO:0000313" key="6">
    <source>
        <dbReference type="EMBL" id="GFZ04299.1"/>
    </source>
</evidence>
<accession>A0A7J0G032</accession>
<comment type="similarity">
    <text evidence="3">Belongs to the GRF family.</text>
</comment>
<dbReference type="GO" id="GO:0006355">
    <property type="term" value="P:regulation of DNA-templated transcription"/>
    <property type="evidence" value="ECO:0007669"/>
    <property type="project" value="InterPro"/>
</dbReference>
<dbReference type="Proteomes" id="UP000585474">
    <property type="component" value="Unassembled WGS sequence"/>
</dbReference>
<dbReference type="InterPro" id="IPR031137">
    <property type="entry name" value="GRF"/>
</dbReference>
<feature type="region of interest" description="Disordered" evidence="4">
    <location>
        <begin position="126"/>
        <end position="148"/>
    </location>
</feature>
<dbReference type="GO" id="GO:0005524">
    <property type="term" value="F:ATP binding"/>
    <property type="evidence" value="ECO:0007669"/>
    <property type="project" value="UniProtKB-UniRule"/>
</dbReference>
<evidence type="ECO:0000313" key="7">
    <source>
        <dbReference type="Proteomes" id="UP000585474"/>
    </source>
</evidence>
<evidence type="ECO:0000256" key="1">
    <source>
        <dbReference type="ARBA" id="ARBA00004123"/>
    </source>
</evidence>
<feature type="domain" description="QLQ" evidence="5">
    <location>
        <begin position="11"/>
        <end position="46"/>
    </location>
</feature>
<sequence length="292" mass="33300">MMMIGRNRSPIFTTSQWQEFEQQALIFKYMVSGVPIPPDLISTVRRSLEYSSMSSRFIPHQPIGWGSFEMGLGRKADPEPGRGRNRSRKPVEVISSTSSSTTTAAATAINELSASETYPFLCSHSSSSRPPSSFSSPQNNPPHYLFLDSGSYSQTDKDSFTPLTMSSSPSGYSQSRYFQSLTGESREHHQQQKEKNSFLLGTEFKSERLIKGRREEENQMPFHHFFGEKPFHGFSPLPSSQFPCHHPHKSFLVQSPHSTLMVEFSILGLYIMHQKWYLSLPMDIERLMFGHW</sequence>
<dbReference type="GO" id="GO:0048731">
    <property type="term" value="P:system development"/>
    <property type="evidence" value="ECO:0007669"/>
    <property type="project" value="UniProtKB-ARBA"/>
</dbReference>
<feature type="compositionally biased region" description="Low complexity" evidence="4">
    <location>
        <begin position="126"/>
        <end position="142"/>
    </location>
</feature>
<protein>
    <recommendedName>
        <fullName evidence="3">Growth-regulating factor</fullName>
    </recommendedName>
</protein>